<evidence type="ECO:0000256" key="1">
    <source>
        <dbReference type="SAM" id="Phobius"/>
    </source>
</evidence>
<protein>
    <submittedName>
        <fullName evidence="2">Uncharacterized protein</fullName>
    </submittedName>
</protein>
<proteinExistence type="predicted"/>
<dbReference type="AlphaFoldDB" id="A0A806KKH4"/>
<dbReference type="EMBL" id="JQ844238">
    <property type="protein sequence ID" value="AGS53620.1"/>
    <property type="molecule type" value="Genomic_DNA"/>
</dbReference>
<keyword evidence="1" id="KW-0472">Membrane</keyword>
<organism evidence="2">
    <name type="scientific">uncultured bacterium contig00074</name>
    <dbReference type="NCBI Taxonomy" id="1181553"/>
    <lineage>
        <taxon>Bacteria</taxon>
        <taxon>environmental samples</taxon>
    </lineage>
</organism>
<keyword evidence="1" id="KW-0812">Transmembrane</keyword>
<keyword evidence="1" id="KW-1133">Transmembrane helix</keyword>
<evidence type="ECO:0000313" key="2">
    <source>
        <dbReference type="EMBL" id="AGS53620.1"/>
    </source>
</evidence>
<reference evidence="2" key="1">
    <citation type="submission" date="2012-03" db="EMBL/GenBank/DDBJ databases">
        <title>Functional metagenomics reveals considerable lignocellulase gene clusters in the gut microbiome of a wood-feeding higher termite.</title>
        <authorList>
            <person name="Liu N."/>
        </authorList>
    </citation>
    <scope>NUCLEOTIDE SEQUENCE</scope>
</reference>
<feature type="transmembrane region" description="Helical" evidence="1">
    <location>
        <begin position="6"/>
        <end position="23"/>
    </location>
</feature>
<accession>A0A806KKH4</accession>
<sequence length="39" mass="4511">MAEYLTSMANTFPIFFVLAFSLLQRPPRFIEEKAAFLLS</sequence>
<name>A0A806KKH4_9BACT</name>